<keyword evidence="2" id="KW-1185">Reference proteome</keyword>
<comment type="caution">
    <text evidence="1">The sequence shown here is derived from an EMBL/GenBank/DDBJ whole genome shotgun (WGS) entry which is preliminary data.</text>
</comment>
<reference evidence="1" key="1">
    <citation type="submission" date="2020-04" db="EMBL/GenBank/DDBJ databases">
        <authorList>
            <person name="Alioto T."/>
            <person name="Alioto T."/>
            <person name="Gomez Garrido J."/>
        </authorList>
    </citation>
    <scope>NUCLEOTIDE SEQUENCE</scope>
    <source>
        <strain evidence="1">A484AB</strain>
    </source>
</reference>
<name>A0A7D9J950_PARCT</name>
<organism evidence="1 2">
    <name type="scientific">Paramuricea clavata</name>
    <name type="common">Red gorgonian</name>
    <name type="synonym">Violescent sea-whip</name>
    <dbReference type="NCBI Taxonomy" id="317549"/>
    <lineage>
        <taxon>Eukaryota</taxon>
        <taxon>Metazoa</taxon>
        <taxon>Cnidaria</taxon>
        <taxon>Anthozoa</taxon>
        <taxon>Octocorallia</taxon>
        <taxon>Malacalcyonacea</taxon>
        <taxon>Plexauridae</taxon>
        <taxon>Paramuricea</taxon>
    </lineage>
</organism>
<dbReference type="Proteomes" id="UP001152795">
    <property type="component" value="Unassembled WGS sequence"/>
</dbReference>
<protein>
    <submittedName>
        <fullName evidence="1">Uncharacterized protein</fullName>
    </submittedName>
</protein>
<dbReference type="EMBL" id="CACRXK020013046">
    <property type="protein sequence ID" value="CAB4024458.1"/>
    <property type="molecule type" value="Genomic_DNA"/>
</dbReference>
<sequence>MIIAEKKCLYDMISATNCPYILNVWSPRRRTCFSNDNVVLNAAISSAVHEILSVALGKAFDFVDMQPGADWAVGHSGADRGQENIGGPDFTRFRMTTNHLSKKSPIAEISVIFFIALQTLPFRSKHSESVATAFDYSTPVAAVVNHGNFLGAVKLIAEFYPTLEA</sequence>
<evidence type="ECO:0000313" key="2">
    <source>
        <dbReference type="Proteomes" id="UP001152795"/>
    </source>
</evidence>
<dbReference type="AlphaFoldDB" id="A0A7D9J950"/>
<accession>A0A7D9J950</accession>
<proteinExistence type="predicted"/>
<gene>
    <name evidence="1" type="ORF">PACLA_8A032814</name>
</gene>
<evidence type="ECO:0000313" key="1">
    <source>
        <dbReference type="EMBL" id="CAB4024458.1"/>
    </source>
</evidence>